<evidence type="ECO:0000256" key="1">
    <source>
        <dbReference type="SAM" id="MobiDB-lite"/>
    </source>
</evidence>
<evidence type="ECO:0000313" key="2">
    <source>
        <dbReference type="EMBL" id="KAF7810357.1"/>
    </source>
</evidence>
<proteinExistence type="predicted"/>
<gene>
    <name evidence="2" type="ORF">G2W53_037100</name>
</gene>
<accession>A0A834SVA0</accession>
<dbReference type="Proteomes" id="UP000634136">
    <property type="component" value="Unassembled WGS sequence"/>
</dbReference>
<feature type="region of interest" description="Disordered" evidence="1">
    <location>
        <begin position="1"/>
        <end position="43"/>
    </location>
</feature>
<comment type="caution">
    <text evidence="2">The sequence shown here is derived from an EMBL/GenBank/DDBJ whole genome shotgun (WGS) entry which is preliminary data.</text>
</comment>
<protein>
    <submittedName>
        <fullName evidence="2">Uncharacterized protein</fullName>
    </submittedName>
</protein>
<name>A0A834SVA0_9FABA</name>
<reference evidence="2" key="1">
    <citation type="submission" date="2020-09" db="EMBL/GenBank/DDBJ databases">
        <title>Genome-Enabled Discovery of Anthraquinone Biosynthesis in Senna tora.</title>
        <authorList>
            <person name="Kang S.-H."/>
            <person name="Pandey R.P."/>
            <person name="Lee C.-M."/>
            <person name="Sim J.-S."/>
            <person name="Jeong J.-T."/>
            <person name="Choi B.-S."/>
            <person name="Jung M."/>
            <person name="Ginzburg D."/>
            <person name="Zhao K."/>
            <person name="Won S.Y."/>
            <person name="Oh T.-J."/>
            <person name="Yu Y."/>
            <person name="Kim N.-H."/>
            <person name="Lee O.R."/>
            <person name="Lee T.-H."/>
            <person name="Bashyal P."/>
            <person name="Kim T.-S."/>
            <person name="Lee W.-H."/>
            <person name="Kawkins C."/>
            <person name="Kim C.-K."/>
            <person name="Kim J.S."/>
            <person name="Ahn B.O."/>
            <person name="Rhee S.Y."/>
            <person name="Sohng J.K."/>
        </authorList>
    </citation>
    <scope>NUCLEOTIDE SEQUENCE</scope>
    <source>
        <tissue evidence="2">Leaf</tissue>
    </source>
</reference>
<organism evidence="2 3">
    <name type="scientific">Senna tora</name>
    <dbReference type="NCBI Taxonomy" id="362788"/>
    <lineage>
        <taxon>Eukaryota</taxon>
        <taxon>Viridiplantae</taxon>
        <taxon>Streptophyta</taxon>
        <taxon>Embryophyta</taxon>
        <taxon>Tracheophyta</taxon>
        <taxon>Spermatophyta</taxon>
        <taxon>Magnoliopsida</taxon>
        <taxon>eudicotyledons</taxon>
        <taxon>Gunneridae</taxon>
        <taxon>Pentapetalae</taxon>
        <taxon>rosids</taxon>
        <taxon>fabids</taxon>
        <taxon>Fabales</taxon>
        <taxon>Fabaceae</taxon>
        <taxon>Caesalpinioideae</taxon>
        <taxon>Cassia clade</taxon>
        <taxon>Senna</taxon>
    </lineage>
</organism>
<evidence type="ECO:0000313" key="3">
    <source>
        <dbReference type="Proteomes" id="UP000634136"/>
    </source>
</evidence>
<dbReference type="EMBL" id="JAAIUW010000011">
    <property type="protein sequence ID" value="KAF7810357.1"/>
    <property type="molecule type" value="Genomic_DNA"/>
</dbReference>
<dbReference type="AlphaFoldDB" id="A0A834SVA0"/>
<sequence>MANAEASRGIAYDGKRGEKKMHWSKRPSPAYDDTKGALRQSVGQQVPLRAIRSTNPIISAKEHQDNRSAI</sequence>
<keyword evidence="3" id="KW-1185">Reference proteome</keyword>